<feature type="region of interest" description="Disordered" evidence="1">
    <location>
        <begin position="1"/>
        <end position="51"/>
    </location>
</feature>
<sequence length="281" mass="29816">MSDDSPVPGPVPEPDPAAAPEPAPEPESEAAPEPAATPWPAPPPPSYEPRRRGRTTLLIAAAAVLGVLAGGGLGYRIQDQRAPTPLPPLAGAPPAQPKGAGTAAAALPAAQDRDAVFQGDLLTLLMPTPKGGKQKDRGWVSLIDFAEQYERPAAAFTDFARNDFRRAADVAWLAGAHTRYHVTLAQFRDEAAPHTPEELLDQGTYADENSKLGDSVQIPATMDGKVWPSAAPYRDPGYEPDYFSLGVARVGDIYVEVTVDSTRPVTSSVVMAVIKTQLERL</sequence>
<feature type="compositionally biased region" description="Pro residues" evidence="1">
    <location>
        <begin position="7"/>
        <end position="23"/>
    </location>
</feature>
<keyword evidence="4" id="KW-1185">Reference proteome</keyword>
<gene>
    <name evidence="3" type="ORF">V2S66_27685</name>
</gene>
<keyword evidence="2" id="KW-0812">Transmembrane</keyword>
<feature type="compositionally biased region" description="Pro residues" evidence="1">
    <location>
        <begin position="35"/>
        <end position="47"/>
    </location>
</feature>
<protein>
    <submittedName>
        <fullName evidence="3">Uncharacterized protein</fullName>
    </submittedName>
</protein>
<name>A0ABU7PIU3_9ACTN</name>
<feature type="region of interest" description="Disordered" evidence="1">
    <location>
        <begin position="84"/>
        <end position="104"/>
    </location>
</feature>
<keyword evidence="2" id="KW-1133">Transmembrane helix</keyword>
<organism evidence="3 4">
    <name type="scientific">Actinacidiphila polyblastidii</name>
    <dbReference type="NCBI Taxonomy" id="3110430"/>
    <lineage>
        <taxon>Bacteria</taxon>
        <taxon>Bacillati</taxon>
        <taxon>Actinomycetota</taxon>
        <taxon>Actinomycetes</taxon>
        <taxon>Kitasatosporales</taxon>
        <taxon>Streptomycetaceae</taxon>
        <taxon>Actinacidiphila</taxon>
    </lineage>
</organism>
<comment type="caution">
    <text evidence="3">The sequence shown here is derived from an EMBL/GenBank/DDBJ whole genome shotgun (WGS) entry which is preliminary data.</text>
</comment>
<evidence type="ECO:0000256" key="1">
    <source>
        <dbReference type="SAM" id="MobiDB-lite"/>
    </source>
</evidence>
<evidence type="ECO:0000313" key="3">
    <source>
        <dbReference type="EMBL" id="MEE4545738.1"/>
    </source>
</evidence>
<dbReference type="Proteomes" id="UP001344658">
    <property type="component" value="Unassembled WGS sequence"/>
</dbReference>
<proteinExistence type="predicted"/>
<dbReference type="RefSeq" id="WP_330799436.1">
    <property type="nucleotide sequence ID" value="NZ_JAZEWV010000033.1"/>
</dbReference>
<feature type="compositionally biased region" description="Pro residues" evidence="1">
    <location>
        <begin position="84"/>
        <end position="96"/>
    </location>
</feature>
<accession>A0ABU7PIU3</accession>
<evidence type="ECO:0000313" key="4">
    <source>
        <dbReference type="Proteomes" id="UP001344658"/>
    </source>
</evidence>
<reference evidence="3 4" key="1">
    <citation type="submission" date="2023-12" db="EMBL/GenBank/DDBJ databases">
        <title>Streptomyces sp. V4-01.</title>
        <authorList>
            <person name="Somphong A."/>
            <person name="Phongsopitanun W."/>
        </authorList>
    </citation>
    <scope>NUCLEOTIDE SEQUENCE [LARGE SCALE GENOMIC DNA]</scope>
    <source>
        <strain evidence="3 4">V4-01</strain>
    </source>
</reference>
<evidence type="ECO:0000256" key="2">
    <source>
        <dbReference type="SAM" id="Phobius"/>
    </source>
</evidence>
<feature type="transmembrane region" description="Helical" evidence="2">
    <location>
        <begin position="57"/>
        <end position="77"/>
    </location>
</feature>
<dbReference type="EMBL" id="JAZEWV010000033">
    <property type="protein sequence ID" value="MEE4545738.1"/>
    <property type="molecule type" value="Genomic_DNA"/>
</dbReference>
<keyword evidence="2" id="KW-0472">Membrane</keyword>